<name>W4QUF1_HALA3</name>
<dbReference type="GO" id="GO:0003924">
    <property type="term" value="F:GTPase activity"/>
    <property type="evidence" value="ECO:0007669"/>
    <property type="project" value="InterPro"/>
</dbReference>
<dbReference type="SUPFAM" id="SSF50465">
    <property type="entry name" value="EF-Tu/eEF-1alpha/eIF2-gamma C-terminal domain"/>
    <property type="match status" value="1"/>
</dbReference>
<accession>W4QUF1</accession>
<comment type="subcellular location">
    <subcellularLocation>
        <location evidence="1">Cytoplasm</location>
    </subcellularLocation>
</comment>
<evidence type="ECO:0000259" key="9">
    <source>
        <dbReference type="PROSITE" id="PS51722"/>
    </source>
</evidence>
<dbReference type="NCBIfam" id="TIGR00475">
    <property type="entry name" value="selB"/>
    <property type="match status" value="1"/>
</dbReference>
<dbReference type="EMBL" id="BAUV01000022">
    <property type="protein sequence ID" value="GAE35716.1"/>
    <property type="molecule type" value="Genomic_DNA"/>
</dbReference>
<keyword evidence="5" id="KW-0648">Protein biosynthesis</keyword>
<dbReference type="Pfam" id="PF09106">
    <property type="entry name" value="WHD_2nd_SelB"/>
    <property type="match status" value="1"/>
</dbReference>
<evidence type="ECO:0000256" key="1">
    <source>
        <dbReference type="ARBA" id="ARBA00004496"/>
    </source>
</evidence>
<dbReference type="InterPro" id="IPR027417">
    <property type="entry name" value="P-loop_NTPase"/>
</dbReference>
<evidence type="ECO:0000256" key="2">
    <source>
        <dbReference type="ARBA" id="ARBA00015953"/>
    </source>
</evidence>
<dbReference type="GO" id="GO:0003723">
    <property type="term" value="F:RNA binding"/>
    <property type="evidence" value="ECO:0007669"/>
    <property type="project" value="InterPro"/>
</dbReference>
<dbReference type="Proteomes" id="UP000018896">
    <property type="component" value="Unassembled WGS sequence"/>
</dbReference>
<dbReference type="SUPFAM" id="SSF50447">
    <property type="entry name" value="Translation proteins"/>
    <property type="match status" value="1"/>
</dbReference>
<reference evidence="10 11" key="1">
    <citation type="journal article" date="2014" name="Genome Announc.">
        <title>Draft Genome Sequences of Three Alkaliphilic Bacillus Strains, Bacillus wakoensis JCM 9140T, Bacillus akibai JCM 9157T, and Bacillus hemicellulosilyticus JCM 9152T.</title>
        <authorList>
            <person name="Yuki M."/>
            <person name="Oshima K."/>
            <person name="Suda W."/>
            <person name="Oshida Y."/>
            <person name="Kitamura K."/>
            <person name="Iida T."/>
            <person name="Hattori M."/>
            <person name="Ohkuma M."/>
        </authorList>
    </citation>
    <scope>NUCLEOTIDE SEQUENCE [LARGE SCALE GENOMIC DNA]</scope>
    <source>
        <strain evidence="10 11">JCM 9157</strain>
    </source>
</reference>
<keyword evidence="6" id="KW-0342">GTP-binding</keyword>
<dbReference type="OrthoDB" id="9804504at2"/>
<protein>
    <recommendedName>
        <fullName evidence="2">Selenocysteine-specific elongation factor</fullName>
    </recommendedName>
    <alternativeName>
        <fullName evidence="8">SelB translation factor</fullName>
    </alternativeName>
</protein>
<dbReference type="CDD" id="cd03696">
    <property type="entry name" value="SelB_II"/>
    <property type="match status" value="1"/>
</dbReference>
<dbReference type="InterPro" id="IPR036388">
    <property type="entry name" value="WH-like_DNA-bd_sf"/>
</dbReference>
<dbReference type="Pfam" id="PF09107">
    <property type="entry name" value="WHD_3rd_SelB"/>
    <property type="match status" value="1"/>
</dbReference>
<organism evidence="10 11">
    <name type="scientific">Halalkalibacter akibai (strain ATCC 43226 / DSM 21942 / CIP 109018 / JCM 9157 / 1139)</name>
    <name type="common">Bacillus akibai</name>
    <dbReference type="NCBI Taxonomy" id="1236973"/>
    <lineage>
        <taxon>Bacteria</taxon>
        <taxon>Bacillati</taxon>
        <taxon>Bacillota</taxon>
        <taxon>Bacilli</taxon>
        <taxon>Bacillales</taxon>
        <taxon>Bacillaceae</taxon>
        <taxon>Halalkalibacter</taxon>
    </lineage>
</organism>
<dbReference type="Pfam" id="PF03144">
    <property type="entry name" value="GTP_EFTU_D2"/>
    <property type="match status" value="1"/>
</dbReference>
<dbReference type="eggNOG" id="COG3276">
    <property type="taxonomic scope" value="Bacteria"/>
</dbReference>
<feature type="domain" description="Tr-type G" evidence="9">
    <location>
        <begin position="1"/>
        <end position="172"/>
    </location>
</feature>
<dbReference type="Gene3D" id="1.10.10.10">
    <property type="entry name" value="Winged helix-like DNA-binding domain superfamily/Winged helix DNA-binding domain"/>
    <property type="match status" value="1"/>
</dbReference>
<dbReference type="Gene3D" id="1.10.10.2770">
    <property type="match status" value="1"/>
</dbReference>
<keyword evidence="10" id="KW-0251">Elongation factor</keyword>
<dbReference type="NCBIfam" id="TIGR00231">
    <property type="entry name" value="small_GTP"/>
    <property type="match status" value="1"/>
</dbReference>
<dbReference type="GO" id="GO:0001514">
    <property type="term" value="P:selenocysteine incorporation"/>
    <property type="evidence" value="ECO:0007669"/>
    <property type="project" value="InterPro"/>
</dbReference>
<evidence type="ECO:0000256" key="4">
    <source>
        <dbReference type="ARBA" id="ARBA00022741"/>
    </source>
</evidence>
<dbReference type="SUPFAM" id="SSF52540">
    <property type="entry name" value="P-loop containing nucleoside triphosphate hydrolases"/>
    <property type="match status" value="1"/>
</dbReference>
<evidence type="ECO:0000256" key="5">
    <source>
        <dbReference type="ARBA" id="ARBA00022917"/>
    </source>
</evidence>
<dbReference type="InterPro" id="IPR050055">
    <property type="entry name" value="EF-Tu_GTPase"/>
</dbReference>
<gene>
    <name evidence="10" type="ORF">JCM9157_2837</name>
</gene>
<dbReference type="CDD" id="cd15491">
    <property type="entry name" value="selB_III"/>
    <property type="match status" value="1"/>
</dbReference>
<evidence type="ECO:0000313" key="10">
    <source>
        <dbReference type="EMBL" id="GAE35716.1"/>
    </source>
</evidence>
<evidence type="ECO:0000256" key="8">
    <source>
        <dbReference type="ARBA" id="ARBA00031615"/>
    </source>
</evidence>
<dbReference type="PROSITE" id="PS51722">
    <property type="entry name" value="G_TR_2"/>
    <property type="match status" value="1"/>
</dbReference>
<evidence type="ECO:0000256" key="3">
    <source>
        <dbReference type="ARBA" id="ARBA00022490"/>
    </source>
</evidence>
<keyword evidence="4" id="KW-0547">Nucleotide-binding</keyword>
<comment type="caution">
    <text evidence="10">The sequence shown here is derived from an EMBL/GenBank/DDBJ whole genome shotgun (WGS) entry which is preliminary data.</text>
</comment>
<dbReference type="PANTHER" id="PTHR43721">
    <property type="entry name" value="ELONGATION FACTOR TU-RELATED"/>
    <property type="match status" value="1"/>
</dbReference>
<comment type="function">
    <text evidence="7">Translation factor necessary for the incorporation of selenocysteine into proteins. It probably replaces EF-Tu for the insertion of selenocysteine directed by the UGA codon. SelB binds GTP and GDP.</text>
</comment>
<dbReference type="Pfam" id="PF00009">
    <property type="entry name" value="GTP_EFTU"/>
    <property type="match status" value="1"/>
</dbReference>
<dbReference type="InterPro" id="IPR005225">
    <property type="entry name" value="Small_GTP-bd"/>
</dbReference>
<dbReference type="Gene3D" id="2.40.30.10">
    <property type="entry name" value="Translation factors"/>
    <property type="match status" value="2"/>
</dbReference>
<dbReference type="InterPro" id="IPR009000">
    <property type="entry name" value="Transl_B-barrel_sf"/>
</dbReference>
<keyword evidence="3" id="KW-0963">Cytoplasm</keyword>
<dbReference type="AlphaFoldDB" id="W4QUF1"/>
<dbReference type="InterPro" id="IPR015190">
    <property type="entry name" value="Elong_fac_SelB-wing-hlx_typ-2"/>
</dbReference>
<sequence>MNHYTVGMAGHIDHGKTTLTKALTNVDTDRLKEEKERSISIELGYAPLTLNDDMEVSLIDVPGHERFIRQMIAGVAGIDLVMLVVAGDEGVMPQTKEHIDILRLLGIKNGIIVVTKVDKIDEEMRQLVELDIRESVEETFFNDSPLFFVDGVSGAGVEQLKAGIELALQGQESRDASGSFRLPIDQVFTVHGQGTVVRGTVYEGIVQEGDVLEILPQKIPVRARQLQVHHQRRESGRAGQRVAVNVGGVSKEELTRGDVLVASGHYETTDTIDVSLSTVAELKYALKQRGAIKLHIGTAEVYGKIVFFDRNELSESNEEVVCQLRLDEPVVTRRGDRFILRRPTPTETIGGGVVIDAHGLKYRFGEQTIHQLKSKLEATPKERMLQLLMDKKLITVEAVSKELNLTETTIEEIVNDSDELIELVQGEISSRSVITSMTDLLRSELERYHTDHPMREGIKKAEIIQSYEKTFPKKFINAILEDQTKIGMIKVMGPFVALFEHEPHPPKQWEKRVQQIVEQIRKEGLLVTPVQEHLKAQQLPEKLHEEVIFYLHQQQILFQLDEKLSIHAEAFIDAVSRLYSGTSETFTLQQAKEITDLSRKYLVPFMEKLDKLGLTLRQEQERKWRVTEVENWLQRNNH</sequence>
<dbReference type="InterPro" id="IPR000795">
    <property type="entry name" value="T_Tr_GTP-bd_dom"/>
</dbReference>
<dbReference type="GO" id="GO:0003746">
    <property type="term" value="F:translation elongation factor activity"/>
    <property type="evidence" value="ECO:0007669"/>
    <property type="project" value="UniProtKB-KW"/>
</dbReference>
<dbReference type="InterPro" id="IPR004161">
    <property type="entry name" value="EFTu-like_2"/>
</dbReference>
<dbReference type="STRING" id="1236973.JCM9157_2837"/>
<dbReference type="InterPro" id="IPR009001">
    <property type="entry name" value="Transl_elong_EF1A/Init_IF2_C"/>
</dbReference>
<dbReference type="GO" id="GO:0005829">
    <property type="term" value="C:cytosol"/>
    <property type="evidence" value="ECO:0007669"/>
    <property type="project" value="TreeGrafter"/>
</dbReference>
<dbReference type="InterPro" id="IPR057335">
    <property type="entry name" value="Beta-barrel_SelB"/>
</dbReference>
<evidence type="ECO:0000256" key="7">
    <source>
        <dbReference type="ARBA" id="ARBA00025526"/>
    </source>
</evidence>
<proteinExistence type="predicted"/>
<dbReference type="CDD" id="cd04171">
    <property type="entry name" value="SelB"/>
    <property type="match status" value="1"/>
</dbReference>
<dbReference type="Gene3D" id="3.40.50.300">
    <property type="entry name" value="P-loop containing nucleotide triphosphate hydrolases"/>
    <property type="match status" value="1"/>
</dbReference>
<dbReference type="RefSeq" id="WP_035665233.1">
    <property type="nucleotide sequence ID" value="NZ_BAUV01000022.1"/>
</dbReference>
<dbReference type="InterPro" id="IPR036390">
    <property type="entry name" value="WH_DNA-bd_sf"/>
</dbReference>
<dbReference type="PANTHER" id="PTHR43721:SF22">
    <property type="entry name" value="ELONGATION FACTOR TU, MITOCHONDRIAL"/>
    <property type="match status" value="1"/>
</dbReference>
<dbReference type="SUPFAM" id="SSF46785">
    <property type="entry name" value="Winged helix' DNA-binding domain"/>
    <property type="match status" value="2"/>
</dbReference>
<evidence type="ECO:0000313" key="11">
    <source>
        <dbReference type="Proteomes" id="UP000018896"/>
    </source>
</evidence>
<dbReference type="InterPro" id="IPR004535">
    <property type="entry name" value="Transl_elong_SelB"/>
</dbReference>
<dbReference type="InterPro" id="IPR015191">
    <property type="entry name" value="SelB_WHD4"/>
</dbReference>
<evidence type="ECO:0000256" key="6">
    <source>
        <dbReference type="ARBA" id="ARBA00023134"/>
    </source>
</evidence>
<dbReference type="Pfam" id="PF25461">
    <property type="entry name" value="Beta-barrel_SelB"/>
    <property type="match status" value="1"/>
</dbReference>
<dbReference type="PRINTS" id="PR00315">
    <property type="entry name" value="ELONGATNFCT"/>
</dbReference>
<dbReference type="GO" id="GO:0005525">
    <property type="term" value="F:GTP binding"/>
    <property type="evidence" value="ECO:0007669"/>
    <property type="project" value="UniProtKB-KW"/>
</dbReference>
<keyword evidence="11" id="KW-1185">Reference proteome</keyword>